<sequence>MVVVWLTLAFLDQLLLKRAPCFKCLFPQDAPAIHDLCMILNYDIEPAELATKLCENDRSLKCAAYA</sequence>
<name>A0A0M3HWW5_ASCLU</name>
<dbReference type="WBParaSite" id="ALUE_0000770201-mRNA-1">
    <property type="protein sequence ID" value="ALUE_0000770201-mRNA-1"/>
    <property type="gene ID" value="ALUE_0000770201"/>
</dbReference>
<organism evidence="2 3">
    <name type="scientific">Ascaris lumbricoides</name>
    <name type="common">Giant roundworm</name>
    <dbReference type="NCBI Taxonomy" id="6252"/>
    <lineage>
        <taxon>Eukaryota</taxon>
        <taxon>Metazoa</taxon>
        <taxon>Ecdysozoa</taxon>
        <taxon>Nematoda</taxon>
        <taxon>Chromadorea</taxon>
        <taxon>Rhabditida</taxon>
        <taxon>Spirurina</taxon>
        <taxon>Ascaridomorpha</taxon>
        <taxon>Ascaridoidea</taxon>
        <taxon>Ascarididae</taxon>
        <taxon>Ascaris</taxon>
    </lineage>
</organism>
<feature type="signal peptide" evidence="1">
    <location>
        <begin position="1"/>
        <end position="21"/>
    </location>
</feature>
<dbReference type="Proteomes" id="UP000036681">
    <property type="component" value="Unplaced"/>
</dbReference>
<proteinExistence type="predicted"/>
<accession>A0A0M3HWW5</accession>
<evidence type="ECO:0000256" key="1">
    <source>
        <dbReference type="SAM" id="SignalP"/>
    </source>
</evidence>
<keyword evidence="1" id="KW-0732">Signal</keyword>
<keyword evidence="2" id="KW-1185">Reference proteome</keyword>
<evidence type="ECO:0000313" key="3">
    <source>
        <dbReference type="WBParaSite" id="ALUE_0000770201-mRNA-1"/>
    </source>
</evidence>
<dbReference type="AlphaFoldDB" id="A0A0M3HWW5"/>
<feature type="chain" id="PRO_5005656449" evidence="1">
    <location>
        <begin position="22"/>
        <end position="66"/>
    </location>
</feature>
<protein>
    <submittedName>
        <fullName evidence="3">Saposin B-type domain-containing protein</fullName>
    </submittedName>
</protein>
<evidence type="ECO:0000313" key="2">
    <source>
        <dbReference type="Proteomes" id="UP000036681"/>
    </source>
</evidence>
<reference evidence="3" key="1">
    <citation type="submission" date="2017-02" db="UniProtKB">
        <authorList>
            <consortium name="WormBaseParasite"/>
        </authorList>
    </citation>
    <scope>IDENTIFICATION</scope>
</reference>